<dbReference type="CDD" id="cd04776">
    <property type="entry name" value="HTH_GnyR"/>
    <property type="match status" value="1"/>
</dbReference>
<evidence type="ECO:0000313" key="8">
    <source>
        <dbReference type="Proteomes" id="UP000252023"/>
    </source>
</evidence>
<organism evidence="7 8">
    <name type="scientific">Paracoccus suum</name>
    <dbReference type="NCBI Taxonomy" id="2259340"/>
    <lineage>
        <taxon>Bacteria</taxon>
        <taxon>Pseudomonadati</taxon>
        <taxon>Pseudomonadota</taxon>
        <taxon>Alphaproteobacteria</taxon>
        <taxon>Rhodobacterales</taxon>
        <taxon>Paracoccaceae</taxon>
        <taxon>Paracoccus</taxon>
    </lineage>
</organism>
<dbReference type="PROSITE" id="PS50937">
    <property type="entry name" value="HTH_MERR_2"/>
    <property type="match status" value="1"/>
</dbReference>
<feature type="domain" description="HTH merR-type" evidence="6">
    <location>
        <begin position="30"/>
        <end position="97"/>
    </location>
</feature>
<dbReference type="GO" id="GO:0003700">
    <property type="term" value="F:DNA-binding transcription factor activity"/>
    <property type="evidence" value="ECO:0007669"/>
    <property type="project" value="InterPro"/>
</dbReference>
<dbReference type="PANTHER" id="PTHR30204:SF58">
    <property type="entry name" value="HTH-TYPE TRANSCRIPTIONAL REGULATOR YFMP"/>
    <property type="match status" value="1"/>
</dbReference>
<gene>
    <name evidence="7" type="ORF">DRW48_04930</name>
</gene>
<dbReference type="Gene3D" id="1.10.1660.10">
    <property type="match status" value="1"/>
</dbReference>
<sequence>MTSAASLPDPAEKPDPARAPAAAPASDDSLMTIRQMCAAFDVTARALRFYESRDLLAPLRRGQQRLYGRRDRARLTLIVRGKRFGFSLEQIRQLLDLYEPSNRNHAQTEAALAVARARLADMEAQRRDLGLAIAELNDLIAIAERQIAASAPEKSN</sequence>
<evidence type="ECO:0000313" key="7">
    <source>
        <dbReference type="EMBL" id="AXC49112.1"/>
    </source>
</evidence>
<name>A0A344PIA7_9RHOB</name>
<dbReference type="SUPFAM" id="SSF46955">
    <property type="entry name" value="Putative DNA-binding domain"/>
    <property type="match status" value="1"/>
</dbReference>
<feature type="region of interest" description="Disordered" evidence="5">
    <location>
        <begin position="1"/>
        <end position="26"/>
    </location>
</feature>
<dbReference type="Pfam" id="PF00376">
    <property type="entry name" value="MerR"/>
    <property type="match status" value="1"/>
</dbReference>
<dbReference type="InterPro" id="IPR015358">
    <property type="entry name" value="Tscrpt_reg_MerR_DNA-bd"/>
</dbReference>
<dbReference type="GO" id="GO:0003677">
    <property type="term" value="F:DNA binding"/>
    <property type="evidence" value="ECO:0007669"/>
    <property type="project" value="UniProtKB-KW"/>
</dbReference>
<keyword evidence="8" id="KW-1185">Reference proteome</keyword>
<dbReference type="InterPro" id="IPR047057">
    <property type="entry name" value="MerR_fam"/>
</dbReference>
<keyword evidence="3" id="KW-0804">Transcription</keyword>
<proteinExistence type="predicted"/>
<dbReference type="InterPro" id="IPR000551">
    <property type="entry name" value="MerR-type_HTH_dom"/>
</dbReference>
<dbReference type="Pfam" id="PF09278">
    <property type="entry name" value="MerR-DNA-bind"/>
    <property type="match status" value="1"/>
</dbReference>
<dbReference type="SMART" id="SM00422">
    <property type="entry name" value="HTH_MERR"/>
    <property type="match status" value="1"/>
</dbReference>
<evidence type="ECO:0000256" key="3">
    <source>
        <dbReference type="ARBA" id="ARBA00023163"/>
    </source>
</evidence>
<dbReference type="Proteomes" id="UP000252023">
    <property type="component" value="Chromosome"/>
</dbReference>
<evidence type="ECO:0000256" key="4">
    <source>
        <dbReference type="SAM" id="Coils"/>
    </source>
</evidence>
<evidence type="ECO:0000256" key="2">
    <source>
        <dbReference type="ARBA" id="ARBA00023125"/>
    </source>
</evidence>
<evidence type="ECO:0000256" key="1">
    <source>
        <dbReference type="ARBA" id="ARBA00023015"/>
    </source>
</evidence>
<dbReference type="OrthoDB" id="9803659at2"/>
<keyword evidence="1" id="KW-0805">Transcription regulation</keyword>
<protein>
    <submittedName>
        <fullName evidence="7">MerR family DNA-binding transcriptional regulator</fullName>
    </submittedName>
</protein>
<accession>A0A344PIA7</accession>
<dbReference type="EMBL" id="CP030918">
    <property type="protein sequence ID" value="AXC49112.1"/>
    <property type="molecule type" value="Genomic_DNA"/>
</dbReference>
<feature type="coiled-coil region" evidence="4">
    <location>
        <begin position="105"/>
        <end position="139"/>
    </location>
</feature>
<dbReference type="InterPro" id="IPR009061">
    <property type="entry name" value="DNA-bd_dom_put_sf"/>
</dbReference>
<dbReference type="PANTHER" id="PTHR30204">
    <property type="entry name" value="REDOX-CYCLING DRUG-SENSING TRANSCRIPTIONAL ACTIVATOR SOXR"/>
    <property type="match status" value="1"/>
</dbReference>
<keyword evidence="4" id="KW-0175">Coiled coil</keyword>
<reference evidence="8" key="1">
    <citation type="submission" date="2018-07" db="EMBL/GenBank/DDBJ databases">
        <title>Genome sequencing of Paracoccus sp. SC2-6.</title>
        <authorList>
            <person name="Heo J."/>
            <person name="Kim S.-J."/>
            <person name="Kwon S.-W."/>
        </authorList>
    </citation>
    <scope>NUCLEOTIDE SEQUENCE [LARGE SCALE GENOMIC DNA]</scope>
    <source>
        <strain evidence="8">SC2-6</strain>
    </source>
</reference>
<evidence type="ECO:0000259" key="6">
    <source>
        <dbReference type="PROSITE" id="PS50937"/>
    </source>
</evidence>
<evidence type="ECO:0000256" key="5">
    <source>
        <dbReference type="SAM" id="MobiDB-lite"/>
    </source>
</evidence>
<dbReference type="KEGG" id="pars:DRW48_04930"/>
<dbReference type="AlphaFoldDB" id="A0A344PIA7"/>
<keyword evidence="2 7" id="KW-0238">DNA-binding</keyword>